<evidence type="ECO:0000313" key="3">
    <source>
        <dbReference type="Proteomes" id="UP000182915"/>
    </source>
</evidence>
<keyword evidence="3" id="KW-1185">Reference proteome</keyword>
<dbReference type="Proteomes" id="UP000182915">
    <property type="component" value="Chromosome I"/>
</dbReference>
<reference evidence="3" key="1">
    <citation type="submission" date="2016-10" db="EMBL/GenBank/DDBJ databases">
        <authorList>
            <person name="Varghese N."/>
            <person name="Submissions S."/>
        </authorList>
    </citation>
    <scope>NUCLEOTIDE SEQUENCE [LARGE SCALE GENOMIC DNA]</scope>
    <source>
        <strain evidence="3">DSM 45405</strain>
    </source>
</reference>
<gene>
    <name evidence="2" type="ORF">SAMN04489835_4690</name>
</gene>
<name>A0A1H6LBE9_MYCRU</name>
<organism evidence="2 3">
    <name type="scientific">Mycolicibacterium rutilum</name>
    <name type="common">Mycobacterium rutilum</name>
    <dbReference type="NCBI Taxonomy" id="370526"/>
    <lineage>
        <taxon>Bacteria</taxon>
        <taxon>Bacillati</taxon>
        <taxon>Actinomycetota</taxon>
        <taxon>Actinomycetes</taxon>
        <taxon>Mycobacteriales</taxon>
        <taxon>Mycobacteriaceae</taxon>
        <taxon>Mycolicibacterium</taxon>
    </lineage>
</organism>
<feature type="chain" id="PRO_5009298420" evidence="1">
    <location>
        <begin position="27"/>
        <end position="113"/>
    </location>
</feature>
<proteinExistence type="predicted"/>
<protein>
    <submittedName>
        <fullName evidence="2">Uncharacterized protein</fullName>
    </submittedName>
</protein>
<evidence type="ECO:0000256" key="1">
    <source>
        <dbReference type="SAM" id="SignalP"/>
    </source>
</evidence>
<accession>A0A1H6LBE9</accession>
<sequence>MAIFRVGIAGAAAVAASLALANTAAAEPLSGSYTATIGNPPMTQTWVFTPCGPDCTSLDMGGGAPIKEMRLQGSTWSWTQTSDGIPCTTSIDAGSLAGSTGCGGMTFPVQLSR</sequence>
<dbReference type="EMBL" id="LT629971">
    <property type="protein sequence ID" value="SEH83452.1"/>
    <property type="molecule type" value="Genomic_DNA"/>
</dbReference>
<evidence type="ECO:0000313" key="2">
    <source>
        <dbReference type="EMBL" id="SEH83452.1"/>
    </source>
</evidence>
<dbReference type="AlphaFoldDB" id="A0A1H6LBE9"/>
<feature type="signal peptide" evidence="1">
    <location>
        <begin position="1"/>
        <end position="26"/>
    </location>
</feature>
<keyword evidence="1" id="KW-0732">Signal</keyword>